<dbReference type="Proteomes" id="UP000237682">
    <property type="component" value="Unassembled WGS sequence"/>
</dbReference>
<proteinExistence type="predicted"/>
<dbReference type="GO" id="GO:0005829">
    <property type="term" value="C:cytosol"/>
    <property type="evidence" value="ECO:0007669"/>
    <property type="project" value="TreeGrafter"/>
</dbReference>
<evidence type="ECO:0000256" key="2">
    <source>
        <dbReference type="ARBA" id="ARBA00022777"/>
    </source>
</evidence>
<reference evidence="4 5" key="1">
    <citation type="submission" date="2018-02" db="EMBL/GenBank/DDBJ databases">
        <title>Whole genome sequencing of endophytic bacterium.</title>
        <authorList>
            <person name="Eedara R."/>
            <person name="Podile A.R."/>
        </authorList>
    </citation>
    <scope>NUCLEOTIDE SEQUENCE [LARGE SCALE GENOMIC DNA]</scope>
    <source>
        <strain evidence="4 5">RP1T</strain>
    </source>
</reference>
<dbReference type="EMBL" id="PUEJ01000011">
    <property type="protein sequence ID" value="PRH84844.1"/>
    <property type="molecule type" value="Genomic_DNA"/>
</dbReference>
<dbReference type="SUPFAM" id="SSF101473">
    <property type="entry name" value="DhaL-like"/>
    <property type="match status" value="1"/>
</dbReference>
<dbReference type="PROSITE" id="PS51480">
    <property type="entry name" value="DHAL"/>
    <property type="match status" value="1"/>
</dbReference>
<dbReference type="FunFam" id="1.25.40.340:FF:000002">
    <property type="entry name" value="Dihydroxyacetone kinase, L subunit"/>
    <property type="match status" value="1"/>
</dbReference>
<dbReference type="NCBIfam" id="TIGR02365">
    <property type="entry name" value="dha_L_ycgS"/>
    <property type="match status" value="1"/>
</dbReference>
<name>A0A2S9Q6D1_9HYPH</name>
<gene>
    <name evidence="4" type="primary">dhaL</name>
    <name evidence="4" type="ORF">C5L14_25275</name>
</gene>
<keyword evidence="1" id="KW-0808">Transferase</keyword>
<feature type="domain" description="DhaL" evidence="3">
    <location>
        <begin position="7"/>
        <end position="206"/>
    </location>
</feature>
<keyword evidence="5" id="KW-1185">Reference proteome</keyword>
<dbReference type="SMART" id="SM01120">
    <property type="entry name" value="Dak2"/>
    <property type="match status" value="1"/>
</dbReference>
<dbReference type="RefSeq" id="WP_105864834.1">
    <property type="nucleotide sequence ID" value="NZ_PUEJ01000011.1"/>
</dbReference>
<dbReference type="PANTHER" id="PTHR28629">
    <property type="entry name" value="TRIOKINASE/FMN CYCLASE"/>
    <property type="match status" value="1"/>
</dbReference>
<protein>
    <submittedName>
        <fullName evidence="4">Dihydroxyacetone kinase subunit L</fullName>
    </submittedName>
</protein>
<evidence type="ECO:0000256" key="1">
    <source>
        <dbReference type="ARBA" id="ARBA00022679"/>
    </source>
</evidence>
<dbReference type="Gene3D" id="1.25.40.340">
    <property type="match status" value="1"/>
</dbReference>
<dbReference type="OrthoDB" id="9800291at2"/>
<dbReference type="InterPro" id="IPR012737">
    <property type="entry name" value="DhaK_L_YcgS"/>
</dbReference>
<keyword evidence="2 4" id="KW-0418">Kinase</keyword>
<dbReference type="PANTHER" id="PTHR28629:SF4">
    <property type="entry name" value="TRIOKINASE_FMN CYCLASE"/>
    <property type="match status" value="1"/>
</dbReference>
<accession>A0A2S9Q6D1</accession>
<organism evidence="4 5">
    <name type="scientific">Labrys okinawensis</name>
    <dbReference type="NCBI Taxonomy" id="346911"/>
    <lineage>
        <taxon>Bacteria</taxon>
        <taxon>Pseudomonadati</taxon>
        <taxon>Pseudomonadota</taxon>
        <taxon>Alphaproteobacteria</taxon>
        <taxon>Hyphomicrobiales</taxon>
        <taxon>Xanthobacteraceae</taxon>
        <taxon>Labrys</taxon>
    </lineage>
</organism>
<comment type="caution">
    <text evidence="4">The sequence shown here is derived from an EMBL/GenBank/DDBJ whole genome shotgun (WGS) entry which is preliminary data.</text>
</comment>
<dbReference type="InterPro" id="IPR004007">
    <property type="entry name" value="DhaL_dom"/>
</dbReference>
<dbReference type="InterPro" id="IPR050861">
    <property type="entry name" value="Dihydroxyacetone_Kinase"/>
</dbReference>
<evidence type="ECO:0000259" key="3">
    <source>
        <dbReference type="PROSITE" id="PS51480"/>
    </source>
</evidence>
<sequence length="213" mass="22188">MQTLNNAEAGDIVLAMAERIIENRAYLSEIDGKIGDGDHGVNMAKGFNLAAERLKGKNASLSGSLDTLGTVLMTEIGGSMGPLYGVMFTEFAEKIEGVDAIDAAAFSRMLHAGLEGIQSIGSAKVGDKTLLDTFVPALAAFDDANAAGRSFAEALDALVEAAEKGRDSTIDLVARIGRASRLGERSRGVLDAGATSCAIILKELSLGAREQLQ</sequence>
<dbReference type="AlphaFoldDB" id="A0A2S9Q6D1"/>
<dbReference type="Pfam" id="PF02734">
    <property type="entry name" value="Dak2"/>
    <property type="match status" value="1"/>
</dbReference>
<evidence type="ECO:0000313" key="4">
    <source>
        <dbReference type="EMBL" id="PRH84844.1"/>
    </source>
</evidence>
<dbReference type="GO" id="GO:0004371">
    <property type="term" value="F:glycerone kinase activity"/>
    <property type="evidence" value="ECO:0007669"/>
    <property type="project" value="InterPro"/>
</dbReference>
<evidence type="ECO:0000313" key="5">
    <source>
        <dbReference type="Proteomes" id="UP000237682"/>
    </source>
</evidence>
<dbReference type="GO" id="GO:0019563">
    <property type="term" value="P:glycerol catabolic process"/>
    <property type="evidence" value="ECO:0007669"/>
    <property type="project" value="TreeGrafter"/>
</dbReference>
<dbReference type="InterPro" id="IPR036117">
    <property type="entry name" value="DhaL_dom_sf"/>
</dbReference>